<sequence length="161" mass="17537">MSLSPSTTLVDNPTHTRSVVATPHKMPGFWIFMYQCSPFTYLVSGMLSTAISSTTATCDAIETFQGWVTGRPARQPNLPCAEYLGPFAQAADGAIQNPDATSACVYCAMAKTDDFLAGVNSYWGAAWRNFGLMWVYIAFNIVAAIGIYWLARFPKGGKRKA</sequence>
<keyword evidence="1" id="KW-0812">Transmembrane</keyword>
<evidence type="ECO:0000313" key="3">
    <source>
        <dbReference type="Proteomes" id="UP000256690"/>
    </source>
</evidence>
<reference evidence="2 3" key="1">
    <citation type="journal article" date="2018" name="IMA Fungus">
        <title>IMA Genome-F 9: Draft genome sequence of Annulohypoxylon stygium, Aspergillus mulundensis, Berkeleyomyces basicola (syn. Thielaviopsis basicola), Ceratocystis smalleyi, two Cercospora beticola strains, Coleophoma cylindrospora, Fusarium fracticaudum, Phialophora cf. hyalina, and Morchella septimelata.</title>
        <authorList>
            <person name="Wingfield B.D."/>
            <person name="Bills G.F."/>
            <person name="Dong Y."/>
            <person name="Huang W."/>
            <person name="Nel W.J."/>
            <person name="Swalarsk-Parry B.S."/>
            <person name="Vaghefi N."/>
            <person name="Wilken P.M."/>
            <person name="An Z."/>
            <person name="de Beer Z.W."/>
            <person name="De Vos L."/>
            <person name="Chen L."/>
            <person name="Duong T.A."/>
            <person name="Gao Y."/>
            <person name="Hammerbacher A."/>
            <person name="Kikkert J.R."/>
            <person name="Li Y."/>
            <person name="Li H."/>
            <person name="Li K."/>
            <person name="Li Q."/>
            <person name="Liu X."/>
            <person name="Ma X."/>
            <person name="Naidoo K."/>
            <person name="Pethybridge S.J."/>
            <person name="Sun J."/>
            <person name="Steenkamp E.T."/>
            <person name="van der Nest M.A."/>
            <person name="van Wyk S."/>
            <person name="Wingfield M.J."/>
            <person name="Xiong C."/>
            <person name="Yue Q."/>
            <person name="Zhang X."/>
        </authorList>
    </citation>
    <scope>NUCLEOTIDE SEQUENCE [LARGE SCALE GENOMIC DNA]</scope>
    <source>
        <strain evidence="2 3">DSM 5745</strain>
    </source>
</reference>
<evidence type="ECO:0000256" key="1">
    <source>
        <dbReference type="SAM" id="Phobius"/>
    </source>
</evidence>
<protein>
    <recommendedName>
        <fullName evidence="4">CDR ABC transporter domain-containing protein</fullName>
    </recommendedName>
</protein>
<accession>A0A3D8T4L4</accession>
<dbReference type="AlphaFoldDB" id="A0A3D8T4L4"/>
<dbReference type="RefSeq" id="XP_026608121.1">
    <property type="nucleotide sequence ID" value="XM_026742276.1"/>
</dbReference>
<dbReference type="EMBL" id="PVWQ01000001">
    <property type="protein sequence ID" value="RDW92938.1"/>
    <property type="molecule type" value="Genomic_DNA"/>
</dbReference>
<dbReference type="STRING" id="1810919.A0A3D8T4L4"/>
<dbReference type="Proteomes" id="UP000256690">
    <property type="component" value="Unassembled WGS sequence"/>
</dbReference>
<gene>
    <name evidence="2" type="ORF">DSM5745_00260</name>
</gene>
<keyword evidence="3" id="KW-1185">Reference proteome</keyword>
<name>A0A3D8T4L4_9EURO</name>
<comment type="caution">
    <text evidence="2">The sequence shown here is derived from an EMBL/GenBank/DDBJ whole genome shotgun (WGS) entry which is preliminary data.</text>
</comment>
<keyword evidence="1" id="KW-1133">Transmembrane helix</keyword>
<feature type="transmembrane region" description="Helical" evidence="1">
    <location>
        <begin position="131"/>
        <end position="151"/>
    </location>
</feature>
<evidence type="ECO:0000313" key="2">
    <source>
        <dbReference type="EMBL" id="RDW92938.1"/>
    </source>
</evidence>
<dbReference type="OrthoDB" id="245989at2759"/>
<keyword evidence="1" id="KW-0472">Membrane</keyword>
<proteinExistence type="predicted"/>
<evidence type="ECO:0008006" key="4">
    <source>
        <dbReference type="Google" id="ProtNLM"/>
    </source>
</evidence>
<organism evidence="2 3">
    <name type="scientific">Aspergillus mulundensis</name>
    <dbReference type="NCBI Taxonomy" id="1810919"/>
    <lineage>
        <taxon>Eukaryota</taxon>
        <taxon>Fungi</taxon>
        <taxon>Dikarya</taxon>
        <taxon>Ascomycota</taxon>
        <taxon>Pezizomycotina</taxon>
        <taxon>Eurotiomycetes</taxon>
        <taxon>Eurotiomycetidae</taxon>
        <taxon>Eurotiales</taxon>
        <taxon>Aspergillaceae</taxon>
        <taxon>Aspergillus</taxon>
        <taxon>Aspergillus subgen. Nidulantes</taxon>
    </lineage>
</organism>
<dbReference type="GeneID" id="38110630"/>